<dbReference type="AlphaFoldDB" id="A0A8R1XVM6"/>
<sequence length="68" mass="7794">MTIQGIPRSTMARSHNTEYSLFAGYTNGKKAEKPVVMPMLKFEFPTFFSSVTNSAGKWKNWLRTMEKS</sequence>
<name>A0A8R1XVM6_ONCVO</name>
<keyword evidence="2" id="KW-1185">Reference proteome</keyword>
<evidence type="ECO:0000313" key="1">
    <source>
        <dbReference type="EnsemblMetazoa" id="OVOC5761.1"/>
    </source>
</evidence>
<protein>
    <submittedName>
        <fullName evidence="1">Uncharacterized protein</fullName>
    </submittedName>
</protein>
<organism evidence="1 2">
    <name type="scientific">Onchocerca volvulus</name>
    <dbReference type="NCBI Taxonomy" id="6282"/>
    <lineage>
        <taxon>Eukaryota</taxon>
        <taxon>Metazoa</taxon>
        <taxon>Ecdysozoa</taxon>
        <taxon>Nematoda</taxon>
        <taxon>Chromadorea</taxon>
        <taxon>Rhabditida</taxon>
        <taxon>Spirurina</taxon>
        <taxon>Spiruromorpha</taxon>
        <taxon>Filarioidea</taxon>
        <taxon>Onchocercidae</taxon>
        <taxon>Onchocerca</taxon>
    </lineage>
</organism>
<reference evidence="1" key="2">
    <citation type="submission" date="2022-06" db="UniProtKB">
        <authorList>
            <consortium name="EnsemblMetazoa"/>
        </authorList>
    </citation>
    <scope>IDENTIFICATION</scope>
</reference>
<accession>A0A8R1XVM6</accession>
<dbReference type="EMBL" id="CMVM020000161">
    <property type="status" value="NOT_ANNOTATED_CDS"/>
    <property type="molecule type" value="Genomic_DNA"/>
</dbReference>
<dbReference type="EnsemblMetazoa" id="OVOC5761.1">
    <property type="protein sequence ID" value="OVOC5761.1"/>
    <property type="gene ID" value="WBGene00242570"/>
</dbReference>
<dbReference type="Proteomes" id="UP000024404">
    <property type="component" value="Unassembled WGS sequence"/>
</dbReference>
<evidence type="ECO:0000313" key="2">
    <source>
        <dbReference type="Proteomes" id="UP000024404"/>
    </source>
</evidence>
<proteinExistence type="predicted"/>
<reference evidence="2" key="1">
    <citation type="submission" date="2013-10" db="EMBL/GenBank/DDBJ databases">
        <title>Genome sequencing of Onchocerca volvulus.</title>
        <authorList>
            <person name="Cotton J."/>
            <person name="Tsai J."/>
            <person name="Stanley E."/>
            <person name="Tracey A."/>
            <person name="Holroyd N."/>
            <person name="Lustigman S."/>
            <person name="Berriman M."/>
        </authorList>
    </citation>
    <scope>NUCLEOTIDE SEQUENCE</scope>
</reference>